<feature type="domain" description="HTH arsR-type" evidence="1">
    <location>
        <begin position="12"/>
        <end position="93"/>
    </location>
</feature>
<dbReference type="InterPro" id="IPR001845">
    <property type="entry name" value="HTH_ArsR_DNA-bd_dom"/>
</dbReference>
<protein>
    <recommendedName>
        <fullName evidence="1">HTH arsR-type domain-containing protein</fullName>
    </recommendedName>
</protein>
<sequence>MSANERVSLTASTLKGIAHPLRVRLLGLLRSDGPSTATRLAQRVGQSSGVTSYHLRQLALHGFVEEDPERGSGRERWWRAAHRVTELRAESARQAPGDAEAYLRAIATTYADRVSAWLDGMAGLPREWDEGATLSDWSLRLTAAESAGFIRELEALVDRYRADRPDAAAPAGAERVIAQIQVLPFVAGTAGDEVSS</sequence>
<proteinExistence type="predicted"/>
<dbReference type="Proteomes" id="UP001500655">
    <property type="component" value="Unassembled WGS sequence"/>
</dbReference>
<dbReference type="SMART" id="SM00418">
    <property type="entry name" value="HTH_ARSR"/>
    <property type="match status" value="1"/>
</dbReference>
<evidence type="ECO:0000259" key="1">
    <source>
        <dbReference type="SMART" id="SM00418"/>
    </source>
</evidence>
<accession>A0ABP4WDF7</accession>
<evidence type="ECO:0000313" key="3">
    <source>
        <dbReference type="Proteomes" id="UP001500655"/>
    </source>
</evidence>
<evidence type="ECO:0000313" key="2">
    <source>
        <dbReference type="EMBL" id="GAA1752065.1"/>
    </source>
</evidence>
<gene>
    <name evidence="2" type="ORF">GCM10009681_23820</name>
</gene>
<dbReference type="SUPFAM" id="SSF46785">
    <property type="entry name" value="Winged helix' DNA-binding domain"/>
    <property type="match status" value="1"/>
</dbReference>
<dbReference type="InterPro" id="IPR036388">
    <property type="entry name" value="WH-like_DNA-bd_sf"/>
</dbReference>
<organism evidence="2 3">
    <name type="scientific">Luedemannella helvata</name>
    <dbReference type="NCBI Taxonomy" id="349315"/>
    <lineage>
        <taxon>Bacteria</taxon>
        <taxon>Bacillati</taxon>
        <taxon>Actinomycetota</taxon>
        <taxon>Actinomycetes</taxon>
        <taxon>Micromonosporales</taxon>
        <taxon>Micromonosporaceae</taxon>
        <taxon>Luedemannella</taxon>
    </lineage>
</organism>
<dbReference type="Gene3D" id="1.10.10.10">
    <property type="entry name" value="Winged helix-like DNA-binding domain superfamily/Winged helix DNA-binding domain"/>
    <property type="match status" value="1"/>
</dbReference>
<comment type="caution">
    <text evidence="2">The sequence shown here is derived from an EMBL/GenBank/DDBJ whole genome shotgun (WGS) entry which is preliminary data.</text>
</comment>
<dbReference type="InterPro" id="IPR036390">
    <property type="entry name" value="WH_DNA-bd_sf"/>
</dbReference>
<reference evidence="3" key="1">
    <citation type="journal article" date="2019" name="Int. J. Syst. Evol. Microbiol.">
        <title>The Global Catalogue of Microorganisms (GCM) 10K type strain sequencing project: providing services to taxonomists for standard genome sequencing and annotation.</title>
        <authorList>
            <consortium name="The Broad Institute Genomics Platform"/>
            <consortium name="The Broad Institute Genome Sequencing Center for Infectious Disease"/>
            <person name="Wu L."/>
            <person name="Ma J."/>
        </authorList>
    </citation>
    <scope>NUCLEOTIDE SEQUENCE [LARGE SCALE GENOMIC DNA]</scope>
    <source>
        <strain evidence="3">JCM 13249</strain>
    </source>
</reference>
<dbReference type="RefSeq" id="WP_344080104.1">
    <property type="nucleotide sequence ID" value="NZ_BAAALS010000009.1"/>
</dbReference>
<dbReference type="EMBL" id="BAAALS010000009">
    <property type="protein sequence ID" value="GAA1752065.1"/>
    <property type="molecule type" value="Genomic_DNA"/>
</dbReference>
<dbReference type="InterPro" id="IPR011991">
    <property type="entry name" value="ArsR-like_HTH"/>
</dbReference>
<name>A0ABP4WDF7_9ACTN</name>
<dbReference type="Pfam" id="PF12840">
    <property type="entry name" value="HTH_20"/>
    <property type="match status" value="1"/>
</dbReference>
<dbReference type="CDD" id="cd00090">
    <property type="entry name" value="HTH_ARSR"/>
    <property type="match status" value="1"/>
</dbReference>
<keyword evidence="3" id="KW-1185">Reference proteome</keyword>